<accession>A0A841PNL7</accession>
<keyword evidence="5 6" id="KW-0472">Membrane</keyword>
<keyword evidence="9" id="KW-1185">Reference proteome</keyword>
<keyword evidence="4 6" id="KW-1133">Transmembrane helix</keyword>
<evidence type="ECO:0000256" key="3">
    <source>
        <dbReference type="ARBA" id="ARBA00022692"/>
    </source>
</evidence>
<evidence type="ECO:0000256" key="1">
    <source>
        <dbReference type="ARBA" id="ARBA00004162"/>
    </source>
</evidence>
<reference evidence="8 9" key="1">
    <citation type="submission" date="2020-08" db="EMBL/GenBank/DDBJ databases">
        <title>Genomic Encyclopedia of Type Strains, Phase IV (KMG-IV): sequencing the most valuable type-strain genomes for metagenomic binning, comparative biology and taxonomic classification.</title>
        <authorList>
            <person name="Goeker M."/>
        </authorList>
    </citation>
    <scope>NUCLEOTIDE SEQUENCE [LARGE SCALE GENOMIC DNA]</scope>
    <source>
        <strain evidence="8 9">DSM 21769</strain>
    </source>
</reference>
<dbReference type="AlphaFoldDB" id="A0A841PNL7"/>
<feature type="domain" description="Phage shock protein PspC N-terminal" evidence="7">
    <location>
        <begin position="2"/>
        <end position="60"/>
    </location>
</feature>
<keyword evidence="2" id="KW-1003">Cell membrane</keyword>
<dbReference type="Proteomes" id="UP000568839">
    <property type="component" value="Unassembled WGS sequence"/>
</dbReference>
<evidence type="ECO:0000256" key="6">
    <source>
        <dbReference type="SAM" id="Phobius"/>
    </source>
</evidence>
<evidence type="ECO:0000313" key="9">
    <source>
        <dbReference type="Proteomes" id="UP000568839"/>
    </source>
</evidence>
<dbReference type="Pfam" id="PF04024">
    <property type="entry name" value="PspC"/>
    <property type="match status" value="1"/>
</dbReference>
<dbReference type="InterPro" id="IPR007168">
    <property type="entry name" value="Phageshock_PspC_N"/>
</dbReference>
<feature type="transmembrane region" description="Helical" evidence="6">
    <location>
        <begin position="29"/>
        <end position="53"/>
    </location>
</feature>
<evidence type="ECO:0000256" key="5">
    <source>
        <dbReference type="ARBA" id="ARBA00023136"/>
    </source>
</evidence>
<keyword evidence="3 6" id="KW-0812">Transmembrane</keyword>
<evidence type="ECO:0000259" key="7">
    <source>
        <dbReference type="Pfam" id="PF04024"/>
    </source>
</evidence>
<dbReference type="PANTHER" id="PTHR33885:SF3">
    <property type="entry name" value="PHAGE SHOCK PROTEIN C"/>
    <property type="match status" value="1"/>
</dbReference>
<name>A0A841PNL7_9BACL</name>
<comment type="caution">
    <text evidence="8">The sequence shown here is derived from an EMBL/GenBank/DDBJ whole genome shotgun (WGS) entry which is preliminary data.</text>
</comment>
<protein>
    <submittedName>
        <fullName evidence="8">Phage shock protein C</fullName>
    </submittedName>
</protein>
<dbReference type="InterPro" id="IPR052027">
    <property type="entry name" value="PspC"/>
</dbReference>
<comment type="subcellular location">
    <subcellularLocation>
        <location evidence="1">Cell membrane</location>
        <topology evidence="1">Single-pass membrane protein</topology>
    </subcellularLocation>
</comment>
<gene>
    <name evidence="8" type="ORF">HNR44_002332</name>
</gene>
<dbReference type="RefSeq" id="WP_184404402.1">
    <property type="nucleotide sequence ID" value="NZ_JACHHJ010000003.1"/>
</dbReference>
<dbReference type="PANTHER" id="PTHR33885">
    <property type="entry name" value="PHAGE SHOCK PROTEIN C"/>
    <property type="match status" value="1"/>
</dbReference>
<organism evidence="8 9">
    <name type="scientific">Geomicrobium halophilum</name>
    <dbReference type="NCBI Taxonomy" id="549000"/>
    <lineage>
        <taxon>Bacteria</taxon>
        <taxon>Bacillati</taxon>
        <taxon>Bacillota</taxon>
        <taxon>Bacilli</taxon>
        <taxon>Bacillales</taxon>
        <taxon>Geomicrobium</taxon>
    </lineage>
</organism>
<dbReference type="EMBL" id="JACHHJ010000003">
    <property type="protein sequence ID" value="MBB6450349.1"/>
    <property type="molecule type" value="Genomic_DNA"/>
</dbReference>
<evidence type="ECO:0000313" key="8">
    <source>
        <dbReference type="EMBL" id="MBB6450349.1"/>
    </source>
</evidence>
<proteinExistence type="predicted"/>
<evidence type="ECO:0000256" key="2">
    <source>
        <dbReference type="ARBA" id="ARBA00022475"/>
    </source>
</evidence>
<evidence type="ECO:0000256" key="4">
    <source>
        <dbReference type="ARBA" id="ARBA00022989"/>
    </source>
</evidence>
<dbReference type="GO" id="GO:0005886">
    <property type="term" value="C:plasma membrane"/>
    <property type="evidence" value="ECO:0007669"/>
    <property type="project" value="UniProtKB-SubCell"/>
</dbReference>
<sequence>MKHLVRSENNRMITGVCGGIGKHLNINPIIIRVIAVIGLFVGLPVTVLIYLALTVLVPSEGAS</sequence>